<dbReference type="SMR" id="A0A1J6ISY8"/>
<proteinExistence type="inferred from homology"/>
<evidence type="ECO:0000313" key="12">
    <source>
        <dbReference type="Proteomes" id="UP000187609"/>
    </source>
</evidence>
<reference evidence="11" key="1">
    <citation type="submission" date="2016-11" db="EMBL/GenBank/DDBJ databases">
        <title>The genome of Nicotiana attenuata.</title>
        <authorList>
            <person name="Xu S."/>
            <person name="Brockmoeller T."/>
            <person name="Gaquerel E."/>
            <person name="Navarro A."/>
            <person name="Kuhl H."/>
            <person name="Gase K."/>
            <person name="Ling Z."/>
            <person name="Zhou W."/>
            <person name="Kreitzer C."/>
            <person name="Stanke M."/>
            <person name="Tang H."/>
            <person name="Lyons E."/>
            <person name="Pandey P."/>
            <person name="Pandey S.P."/>
            <person name="Timmermann B."/>
            <person name="Baldwin I.T."/>
        </authorList>
    </citation>
    <scope>NUCLEOTIDE SEQUENCE [LARGE SCALE GENOMIC DNA]</scope>
    <source>
        <strain evidence="11">UT</strain>
    </source>
</reference>
<dbReference type="SUPFAM" id="SSF51126">
    <property type="entry name" value="Pectin lyase-like"/>
    <property type="match status" value="1"/>
</dbReference>
<evidence type="ECO:0000256" key="9">
    <source>
        <dbReference type="RuleBase" id="RU361169"/>
    </source>
</evidence>
<gene>
    <name evidence="11" type="primary">PGLR_6</name>
    <name evidence="11" type="ORF">A4A49_03327</name>
</gene>
<dbReference type="FunFam" id="2.160.20.10:FF:000004">
    <property type="entry name" value="Pectin lyase-like superfamily protein"/>
    <property type="match status" value="1"/>
</dbReference>
<evidence type="ECO:0000256" key="5">
    <source>
        <dbReference type="ARBA" id="ARBA00022801"/>
    </source>
</evidence>
<dbReference type="Gramene" id="OIT01923">
    <property type="protein sequence ID" value="OIT01923"/>
    <property type="gene ID" value="A4A49_03327"/>
</dbReference>
<dbReference type="OMA" id="WIQEIGC"/>
<dbReference type="OrthoDB" id="187139at2759"/>
<keyword evidence="7" id="KW-0961">Cell wall biogenesis/degradation</keyword>
<keyword evidence="4" id="KW-0964">Secreted</keyword>
<keyword evidence="3" id="KW-0134">Cell wall</keyword>
<keyword evidence="10" id="KW-0732">Signal</keyword>
<dbReference type="GO" id="GO:0071555">
    <property type="term" value="P:cell wall organization"/>
    <property type="evidence" value="ECO:0007669"/>
    <property type="project" value="UniProtKB-KW"/>
</dbReference>
<evidence type="ECO:0000313" key="11">
    <source>
        <dbReference type="EMBL" id="OIT01923.1"/>
    </source>
</evidence>
<name>A0A1J6ISY8_NICAT</name>
<evidence type="ECO:0000256" key="7">
    <source>
        <dbReference type="ARBA" id="ARBA00023316"/>
    </source>
</evidence>
<dbReference type="GO" id="GO:0004650">
    <property type="term" value="F:polygalacturonase activity"/>
    <property type="evidence" value="ECO:0007669"/>
    <property type="project" value="InterPro"/>
</dbReference>
<dbReference type="STRING" id="49451.A0A1J6ISY8"/>
<dbReference type="PROSITE" id="PS00502">
    <property type="entry name" value="POLYGALACTURONASE"/>
    <property type="match status" value="1"/>
</dbReference>
<dbReference type="PANTHER" id="PTHR31375">
    <property type="match status" value="1"/>
</dbReference>
<sequence>MANFRTSFLALVFFSFISLFLPSCLAYNVVSYGARGDGRTDSTTAFLRAWSAACSSTSPANVYVPRGTFLIRTVTFTGPCRSRIEFRVDGTLVAPADYNAIGHSGFWILFYKVSRLSVYGGTINAQGSAFWSCRKAGRSCPQGAKSISFFWCDDVLVSGLTSLNSQTKHVGIDYSSRVRVENLKIRAPSRSPNTDGIHIENSRGVTITGSTIMTGDDCISIGPGSMNLWIQEIGCGPGHGISIGSLGSSNNEAGVVNITVTNSVFTKTQNGVRVKSWARPSGSYVKNLMFRNLIMRNVGYPIIIDQNYCPYNSCPHQNSGVKVSQVTYKNVKGTSSTQVAMKLDCSYTNPCTGIKLQDIKLTHNDRLRRPAISYCRNARGRHSGTVIPKGCF</sequence>
<evidence type="ECO:0000256" key="3">
    <source>
        <dbReference type="ARBA" id="ARBA00022512"/>
    </source>
</evidence>
<evidence type="ECO:0000256" key="2">
    <source>
        <dbReference type="ARBA" id="ARBA00008834"/>
    </source>
</evidence>
<dbReference type="Pfam" id="PF00295">
    <property type="entry name" value="Glyco_hydro_28"/>
    <property type="match status" value="1"/>
</dbReference>
<dbReference type="InterPro" id="IPR012334">
    <property type="entry name" value="Pectin_lyas_fold"/>
</dbReference>
<evidence type="ECO:0000256" key="8">
    <source>
        <dbReference type="PROSITE-ProRule" id="PRU10052"/>
    </source>
</evidence>
<comment type="subcellular location">
    <subcellularLocation>
        <location evidence="1">Secreted</location>
        <location evidence="1">Cell wall</location>
    </subcellularLocation>
</comment>
<comment type="caution">
    <text evidence="11">The sequence shown here is derived from an EMBL/GenBank/DDBJ whole genome shotgun (WGS) entry which is preliminary data.</text>
</comment>
<keyword evidence="5 9" id="KW-0378">Hydrolase</keyword>
<dbReference type="InterPro" id="IPR011050">
    <property type="entry name" value="Pectin_lyase_fold/virulence"/>
</dbReference>
<evidence type="ECO:0000256" key="1">
    <source>
        <dbReference type="ARBA" id="ARBA00004191"/>
    </source>
</evidence>
<evidence type="ECO:0000256" key="4">
    <source>
        <dbReference type="ARBA" id="ARBA00022525"/>
    </source>
</evidence>
<dbReference type="GeneID" id="109226753"/>
<dbReference type="AlphaFoldDB" id="A0A1J6ISY8"/>
<protein>
    <submittedName>
        <fullName evidence="11">Polygalacturonase</fullName>
    </submittedName>
</protein>
<comment type="similarity">
    <text evidence="2 9">Belongs to the glycosyl hydrolase 28 family.</text>
</comment>
<keyword evidence="12" id="KW-1185">Reference proteome</keyword>
<dbReference type="GO" id="GO:0005975">
    <property type="term" value="P:carbohydrate metabolic process"/>
    <property type="evidence" value="ECO:0007669"/>
    <property type="project" value="InterPro"/>
</dbReference>
<feature type="active site" evidence="8">
    <location>
        <position position="239"/>
    </location>
</feature>
<organism evidence="11 12">
    <name type="scientific">Nicotiana attenuata</name>
    <name type="common">Coyote tobacco</name>
    <dbReference type="NCBI Taxonomy" id="49451"/>
    <lineage>
        <taxon>Eukaryota</taxon>
        <taxon>Viridiplantae</taxon>
        <taxon>Streptophyta</taxon>
        <taxon>Embryophyta</taxon>
        <taxon>Tracheophyta</taxon>
        <taxon>Spermatophyta</taxon>
        <taxon>Magnoliopsida</taxon>
        <taxon>eudicotyledons</taxon>
        <taxon>Gunneridae</taxon>
        <taxon>Pentapetalae</taxon>
        <taxon>asterids</taxon>
        <taxon>lamiids</taxon>
        <taxon>Solanales</taxon>
        <taxon>Solanaceae</taxon>
        <taxon>Nicotianoideae</taxon>
        <taxon>Nicotianeae</taxon>
        <taxon>Nicotiana</taxon>
    </lineage>
</organism>
<dbReference type="KEGG" id="nau:109226753"/>
<dbReference type="Proteomes" id="UP000187609">
    <property type="component" value="Unassembled WGS sequence"/>
</dbReference>
<accession>A0A1J6ISY8</accession>
<feature type="chain" id="PRO_5009639508" evidence="10">
    <location>
        <begin position="27"/>
        <end position="392"/>
    </location>
</feature>
<dbReference type="EMBL" id="MJEQ01037188">
    <property type="protein sequence ID" value="OIT01923.1"/>
    <property type="molecule type" value="Genomic_DNA"/>
</dbReference>
<dbReference type="InterPro" id="IPR000743">
    <property type="entry name" value="Glyco_hydro_28"/>
</dbReference>
<evidence type="ECO:0000256" key="10">
    <source>
        <dbReference type="SAM" id="SignalP"/>
    </source>
</evidence>
<dbReference type="Gene3D" id="2.160.20.10">
    <property type="entry name" value="Single-stranded right-handed beta-helix, Pectin lyase-like"/>
    <property type="match status" value="1"/>
</dbReference>
<keyword evidence="6 9" id="KW-0326">Glycosidase</keyword>
<dbReference type="InterPro" id="IPR006626">
    <property type="entry name" value="PbH1"/>
</dbReference>
<feature type="signal peptide" evidence="10">
    <location>
        <begin position="1"/>
        <end position="26"/>
    </location>
</feature>
<evidence type="ECO:0000256" key="6">
    <source>
        <dbReference type="ARBA" id="ARBA00023295"/>
    </source>
</evidence>
<dbReference type="SMART" id="SM00710">
    <property type="entry name" value="PbH1"/>
    <property type="match status" value="4"/>
</dbReference>